<keyword evidence="2 10" id="KW-0813">Transport</keyword>
<keyword evidence="3 10" id="KW-1134">Transmembrane beta strand</keyword>
<dbReference type="InterPro" id="IPR039426">
    <property type="entry name" value="TonB-dep_rcpt-like"/>
</dbReference>
<reference evidence="14 15" key="1">
    <citation type="submission" date="2019-04" db="EMBL/GenBank/DDBJ databases">
        <authorList>
            <person name="Yang Y."/>
            <person name="Wei D."/>
        </authorList>
    </citation>
    <scope>NUCLEOTIDE SEQUENCE [LARGE SCALE GENOMIC DNA]</scope>
    <source>
        <strain evidence="14 15">L-1-4w-11</strain>
    </source>
</reference>
<dbReference type="Gene3D" id="2.170.130.10">
    <property type="entry name" value="TonB-dependent receptor, plug domain"/>
    <property type="match status" value="1"/>
</dbReference>
<feature type="domain" description="Secretin/TonB short N-terminal" evidence="13">
    <location>
        <begin position="51"/>
        <end position="101"/>
    </location>
</feature>
<evidence type="ECO:0000256" key="7">
    <source>
        <dbReference type="ARBA" id="ARBA00023077"/>
    </source>
</evidence>
<dbReference type="GO" id="GO:0006826">
    <property type="term" value="P:iron ion transport"/>
    <property type="evidence" value="ECO:0007669"/>
    <property type="project" value="UniProtKB-KW"/>
</dbReference>
<dbReference type="InterPro" id="IPR036942">
    <property type="entry name" value="Beta-barrel_TonB_sf"/>
</dbReference>
<evidence type="ECO:0000256" key="9">
    <source>
        <dbReference type="ARBA" id="ARBA00023237"/>
    </source>
</evidence>
<protein>
    <submittedName>
        <fullName evidence="14">TonB-dependent receptor</fullName>
    </submittedName>
</protein>
<dbReference type="SUPFAM" id="SSF56935">
    <property type="entry name" value="Porins"/>
    <property type="match status" value="1"/>
</dbReference>
<accession>A0A4U1L412</accession>
<keyword evidence="14" id="KW-0675">Receptor</keyword>
<evidence type="ECO:0000259" key="13">
    <source>
        <dbReference type="SMART" id="SM00965"/>
    </source>
</evidence>
<feature type="signal peptide" evidence="12">
    <location>
        <begin position="1"/>
        <end position="23"/>
    </location>
</feature>
<keyword evidence="8 10" id="KW-0472">Membrane</keyword>
<evidence type="ECO:0000256" key="6">
    <source>
        <dbReference type="ARBA" id="ARBA00023004"/>
    </source>
</evidence>
<dbReference type="EMBL" id="SWKR01000002">
    <property type="protein sequence ID" value="TKD51482.1"/>
    <property type="molecule type" value="Genomic_DNA"/>
</dbReference>
<keyword evidence="12" id="KW-0732">Signal</keyword>
<dbReference type="Proteomes" id="UP000309138">
    <property type="component" value="Unassembled WGS sequence"/>
</dbReference>
<dbReference type="AlphaFoldDB" id="A0A4U1L412"/>
<keyword evidence="6" id="KW-0408">Iron</keyword>
<keyword evidence="15" id="KW-1185">Reference proteome</keyword>
<evidence type="ECO:0000256" key="11">
    <source>
        <dbReference type="RuleBase" id="RU003357"/>
    </source>
</evidence>
<name>A0A4U1L412_9SPHN</name>
<dbReference type="InterPro" id="IPR012910">
    <property type="entry name" value="Plug_dom"/>
</dbReference>
<organism evidence="14 15">
    <name type="scientific">Sphingomonas baiyangensis</name>
    <dbReference type="NCBI Taxonomy" id="2572576"/>
    <lineage>
        <taxon>Bacteria</taxon>
        <taxon>Pseudomonadati</taxon>
        <taxon>Pseudomonadota</taxon>
        <taxon>Alphaproteobacteria</taxon>
        <taxon>Sphingomonadales</taxon>
        <taxon>Sphingomonadaceae</taxon>
        <taxon>Sphingomonas</taxon>
    </lineage>
</organism>
<evidence type="ECO:0000256" key="10">
    <source>
        <dbReference type="PROSITE-ProRule" id="PRU01360"/>
    </source>
</evidence>
<comment type="caution">
    <text evidence="14">The sequence shown here is derived from an EMBL/GenBank/DDBJ whole genome shotgun (WGS) entry which is preliminary data.</text>
</comment>
<dbReference type="Gene3D" id="3.55.50.30">
    <property type="match status" value="1"/>
</dbReference>
<keyword evidence="9 10" id="KW-0998">Cell outer membrane</keyword>
<dbReference type="Pfam" id="PF07660">
    <property type="entry name" value="STN"/>
    <property type="match status" value="1"/>
</dbReference>
<sequence length="972" mass="103845">MRKKIGVVLFCGVALFATPAARAQQDGARDYDIVAQDLGTAITQVALRSGRQIIVADDLVRNRRAPALRGRYSVDAALAALLGGTGLRAIIVGDTLVIQRSDAPDQDADDGGDIIVTGSRIRGRGPVGSPLVTIDRTAIDQAGFATTQQIVQSIPQNFAGGANENTSGLISAAGNGNASRGAGVNLRGLGQNSTLLLINGDRPPLAGAGGTFSDLSVIPASIIQRVEIVPDGSSAIYGSDAVAGVVNVITRLSFHGAESSFRIGTADGDAQEYQFSQLLGTQWASGGLVLAYEFYKRDNLLAADRPYATEDLRVLGGPDRRGNYANPGTIFAGGQSYAIPAGQNGIGLTPASLAAGTLNRGDRWLGTDLLPDQRRHSVFASLSQDLGPALRFYANSLVTWRNFDVAVQPSGDARRTVPASNPFYVDPVGTRQPIGVNYSFVRDLGPERSRGQVQAYGATAGLEARLGAWRIDVHGNWGKQVENYDQINRVNTARLALALADTNPATAYNLLGDGPNTNPTTIESVRGYTKSRYYGDSWSATLRADGPLIGLPAGAARLAVGAEYRQERYRAGETIFYTSTLTPSVAAPVPYPGARKVSAAYAELLLPVFGEGLTIPGFRRLDLSAAIRAEHYSDFGGTQNPKLGFTWESLRGLTVRGSYGTSFRAPLFNELRQDPTSIGYFAWPAADPSSPTGMSNLLVIRGNDPDLRPERATSWTLGLDLKPAFLPGFRAGVTWFDVDYRDRIASPVANLANFLINRNVYDPILTANPSPARIAEIYASPYYIDIFGIPQTAPFVAEADARLQNLSSVQQSGIDVDLAYSFDLGGGRAELGAVGTYIFHIRQALTATAAPIDVVDTVGNPVDLRGRARVTWSKGGFDAALFVNHADGYINRTTATPQKVQAWTTFDLNLGYRFTDESGIFKGLRVALSVTNLLDADPPYVTYLVGTYTAGFDAENANPLGRFVALQVTKQW</sequence>
<evidence type="ECO:0000256" key="5">
    <source>
        <dbReference type="ARBA" id="ARBA00022692"/>
    </source>
</evidence>
<dbReference type="GO" id="GO:0009279">
    <property type="term" value="C:cell outer membrane"/>
    <property type="evidence" value="ECO:0007669"/>
    <property type="project" value="UniProtKB-SubCell"/>
</dbReference>
<dbReference type="OrthoDB" id="7051241at2"/>
<gene>
    <name evidence="14" type="ORF">FBR43_12505</name>
</gene>
<dbReference type="SMART" id="SM00965">
    <property type="entry name" value="STN"/>
    <property type="match status" value="1"/>
</dbReference>
<comment type="subcellular location">
    <subcellularLocation>
        <location evidence="1 10">Cell outer membrane</location>
        <topology evidence="1 10">Multi-pass membrane protein</topology>
    </subcellularLocation>
</comment>
<keyword evidence="7 11" id="KW-0798">TonB box</keyword>
<dbReference type="InterPro" id="IPR011662">
    <property type="entry name" value="Secretin/TonB_short_N"/>
</dbReference>
<dbReference type="InterPro" id="IPR037066">
    <property type="entry name" value="Plug_dom_sf"/>
</dbReference>
<evidence type="ECO:0000256" key="4">
    <source>
        <dbReference type="ARBA" id="ARBA00022496"/>
    </source>
</evidence>
<evidence type="ECO:0000256" key="1">
    <source>
        <dbReference type="ARBA" id="ARBA00004571"/>
    </source>
</evidence>
<evidence type="ECO:0000256" key="8">
    <source>
        <dbReference type="ARBA" id="ARBA00023136"/>
    </source>
</evidence>
<evidence type="ECO:0000256" key="3">
    <source>
        <dbReference type="ARBA" id="ARBA00022452"/>
    </source>
</evidence>
<dbReference type="PROSITE" id="PS52016">
    <property type="entry name" value="TONB_DEPENDENT_REC_3"/>
    <property type="match status" value="1"/>
</dbReference>
<evidence type="ECO:0000313" key="15">
    <source>
        <dbReference type="Proteomes" id="UP000309138"/>
    </source>
</evidence>
<dbReference type="Pfam" id="PF07715">
    <property type="entry name" value="Plug"/>
    <property type="match status" value="1"/>
</dbReference>
<dbReference type="Pfam" id="PF00593">
    <property type="entry name" value="TonB_dep_Rec_b-barrel"/>
    <property type="match status" value="1"/>
</dbReference>
<keyword evidence="4" id="KW-0410">Iron transport</keyword>
<comment type="similarity">
    <text evidence="10 11">Belongs to the TonB-dependent receptor family.</text>
</comment>
<dbReference type="InterPro" id="IPR000531">
    <property type="entry name" value="Beta-barrel_TonB"/>
</dbReference>
<evidence type="ECO:0000313" key="14">
    <source>
        <dbReference type="EMBL" id="TKD51482.1"/>
    </source>
</evidence>
<keyword evidence="4" id="KW-0406">Ion transport</keyword>
<proteinExistence type="inferred from homology"/>
<evidence type="ECO:0000256" key="12">
    <source>
        <dbReference type="SAM" id="SignalP"/>
    </source>
</evidence>
<dbReference type="PANTHER" id="PTHR47234">
    <property type="match status" value="1"/>
</dbReference>
<keyword evidence="5 10" id="KW-0812">Transmembrane</keyword>
<feature type="chain" id="PRO_5020493812" evidence="12">
    <location>
        <begin position="24"/>
        <end position="972"/>
    </location>
</feature>
<dbReference type="PANTHER" id="PTHR47234:SF2">
    <property type="entry name" value="TONB-DEPENDENT RECEPTOR"/>
    <property type="match status" value="1"/>
</dbReference>
<dbReference type="Gene3D" id="2.40.170.20">
    <property type="entry name" value="TonB-dependent receptor, beta-barrel domain"/>
    <property type="match status" value="1"/>
</dbReference>
<evidence type="ECO:0000256" key="2">
    <source>
        <dbReference type="ARBA" id="ARBA00022448"/>
    </source>
</evidence>